<name>A0A177C6N4_9PLEO</name>
<dbReference type="OrthoDB" id="5946976at2759"/>
<dbReference type="PANTHER" id="PTHR46825:SF9">
    <property type="entry name" value="BETA-LACTAMASE-RELATED DOMAIN-CONTAINING PROTEIN"/>
    <property type="match status" value="1"/>
</dbReference>
<dbReference type="Gene3D" id="3.40.710.10">
    <property type="entry name" value="DD-peptidase/beta-lactamase superfamily"/>
    <property type="match status" value="1"/>
</dbReference>
<dbReference type="GeneID" id="28759237"/>
<feature type="signal peptide" evidence="2">
    <location>
        <begin position="1"/>
        <end position="19"/>
    </location>
</feature>
<feature type="domain" description="Beta-lactamase-related" evidence="3">
    <location>
        <begin position="313"/>
        <end position="588"/>
    </location>
</feature>
<accession>A0A177C6N4</accession>
<dbReference type="InParanoid" id="A0A177C6N4"/>
<proteinExistence type="inferred from homology"/>
<dbReference type="STRING" id="1460663.A0A177C6N4"/>
<gene>
    <name evidence="4" type="ORF">CC84DRAFT_1126751</name>
</gene>
<reference evidence="4 5" key="1">
    <citation type="submission" date="2016-05" db="EMBL/GenBank/DDBJ databases">
        <title>Comparative analysis of secretome profiles of manganese(II)-oxidizing ascomycete fungi.</title>
        <authorList>
            <consortium name="DOE Joint Genome Institute"/>
            <person name="Zeiner C.A."/>
            <person name="Purvine S.O."/>
            <person name="Zink E.M."/>
            <person name="Wu S."/>
            <person name="Pasa-Tolic L."/>
            <person name="Chaput D.L."/>
            <person name="Haridas S."/>
            <person name="Grigoriev I.V."/>
            <person name="Santelli C.M."/>
            <person name="Hansel C.M."/>
        </authorList>
    </citation>
    <scope>NUCLEOTIDE SEQUENCE [LARGE SCALE GENOMIC DNA]</scope>
    <source>
        <strain evidence="4 5">AP3s5-JAC2a</strain>
    </source>
</reference>
<keyword evidence="2" id="KW-0732">Signal</keyword>
<dbReference type="InterPro" id="IPR001466">
    <property type="entry name" value="Beta-lactam-related"/>
</dbReference>
<dbReference type="InterPro" id="IPR012338">
    <property type="entry name" value="Beta-lactam/transpept-like"/>
</dbReference>
<protein>
    <submittedName>
        <fullName evidence="4">Beta-lactamase/transpeptidase-like protein</fullName>
    </submittedName>
</protein>
<evidence type="ECO:0000313" key="5">
    <source>
        <dbReference type="Proteomes" id="UP000077069"/>
    </source>
</evidence>
<sequence>MLFSRSLLHLLPLVCFISALPTDDARNVHSRRNGTAGGVYYGVTSAEHEERSKSLKAGGYRVISLSAFGTPPDVKYAAVWTKAEGAEFETIASADEDAFNAWYEEWKGKGYVSTHVAATGPAEEAVFAGVMERSNITEVQKCGMDTPYAYENVTMDINVIVRGVSVYGSPSNRRFCIVGHENIGNRKQSTHYQTTYFTIDYQKMYDAEIQKRFWRPTYLDVSNDHLISSLFEDTSVGKWVSKVGLTEAQLTAEIHTQTASGLSLVHLQGGGEGDDVLYTAIFAEKTEPLSQNWNANGKMTGFEDNTALTSSLDTTMRDWMTRNGIRQAQVAVAREGKLLGERAYTLAESDRAVASPSDKFLLGSVSKMFTHAATQRLIDDGLLNLTTTVYPLLGYNPADPRANNITVEHLVSHTAGYDRSVSGDIAFMFRSVAQSKNSSTPQTLRDMIEYMVERPLDFTPGDGGYAYSNFGTMLLSYIVANLTGTPYMDFLKERVFSEGIEAELFATAAETHFNDRIVQETKFTGLSPLFPQEEVLVPATAGGDGDIKEEVVGSFGLRASASTIAKFIGNNAVWTIGGRDWMASRDGSVAGARAYARSEGQENYDWAVLLNSRDFGSEEEWNGLVYTTLPDIWAANKIAEA</sequence>
<dbReference type="PANTHER" id="PTHR46825">
    <property type="entry name" value="D-ALANYL-D-ALANINE-CARBOXYPEPTIDASE/ENDOPEPTIDASE AMPH"/>
    <property type="match status" value="1"/>
</dbReference>
<evidence type="ECO:0000259" key="3">
    <source>
        <dbReference type="Pfam" id="PF00144"/>
    </source>
</evidence>
<dbReference type="AlphaFoldDB" id="A0A177C6N4"/>
<dbReference type="RefSeq" id="XP_018032803.1">
    <property type="nucleotide sequence ID" value="XM_018175751.1"/>
</dbReference>
<organism evidence="4 5">
    <name type="scientific">Paraphaeosphaeria sporulosa</name>
    <dbReference type="NCBI Taxonomy" id="1460663"/>
    <lineage>
        <taxon>Eukaryota</taxon>
        <taxon>Fungi</taxon>
        <taxon>Dikarya</taxon>
        <taxon>Ascomycota</taxon>
        <taxon>Pezizomycotina</taxon>
        <taxon>Dothideomycetes</taxon>
        <taxon>Pleosporomycetidae</taxon>
        <taxon>Pleosporales</taxon>
        <taxon>Massarineae</taxon>
        <taxon>Didymosphaeriaceae</taxon>
        <taxon>Paraphaeosphaeria</taxon>
    </lineage>
</organism>
<dbReference type="EMBL" id="KV441556">
    <property type="protein sequence ID" value="OAG02438.1"/>
    <property type="molecule type" value="Genomic_DNA"/>
</dbReference>
<evidence type="ECO:0000256" key="2">
    <source>
        <dbReference type="SAM" id="SignalP"/>
    </source>
</evidence>
<dbReference type="InterPro" id="IPR049511">
    <property type="entry name" value="PGH-like_rpt"/>
</dbReference>
<dbReference type="Proteomes" id="UP000077069">
    <property type="component" value="Unassembled WGS sequence"/>
</dbReference>
<evidence type="ECO:0000256" key="1">
    <source>
        <dbReference type="ARBA" id="ARBA00038215"/>
    </source>
</evidence>
<evidence type="ECO:0000313" key="4">
    <source>
        <dbReference type="EMBL" id="OAG02438.1"/>
    </source>
</evidence>
<keyword evidence="5" id="KW-1185">Reference proteome</keyword>
<dbReference type="Pfam" id="PF00144">
    <property type="entry name" value="Beta-lactamase"/>
    <property type="match status" value="1"/>
</dbReference>
<dbReference type="Pfam" id="PF17660">
    <property type="entry name" value="BTRD1"/>
    <property type="match status" value="3"/>
</dbReference>
<dbReference type="SUPFAM" id="SSF56601">
    <property type="entry name" value="beta-lactamase/transpeptidase-like"/>
    <property type="match status" value="1"/>
</dbReference>
<feature type="chain" id="PRO_5008057777" evidence="2">
    <location>
        <begin position="20"/>
        <end position="641"/>
    </location>
</feature>
<comment type="similarity">
    <text evidence="1">Belongs to the peptidase S12 family.</text>
</comment>
<dbReference type="InterPro" id="IPR050491">
    <property type="entry name" value="AmpC-like"/>
</dbReference>